<evidence type="ECO:0000313" key="3">
    <source>
        <dbReference type="Proteomes" id="UP001054945"/>
    </source>
</evidence>
<evidence type="ECO:0000256" key="1">
    <source>
        <dbReference type="SAM" id="MobiDB-lite"/>
    </source>
</evidence>
<evidence type="ECO:0008006" key="4">
    <source>
        <dbReference type="Google" id="ProtNLM"/>
    </source>
</evidence>
<comment type="caution">
    <text evidence="2">The sequence shown here is derived from an EMBL/GenBank/DDBJ whole genome shotgun (WGS) entry which is preliminary data.</text>
</comment>
<accession>A0AAV4WWM3</accession>
<dbReference type="Proteomes" id="UP001054945">
    <property type="component" value="Unassembled WGS sequence"/>
</dbReference>
<evidence type="ECO:0000313" key="2">
    <source>
        <dbReference type="EMBL" id="GIY86891.1"/>
    </source>
</evidence>
<feature type="region of interest" description="Disordered" evidence="1">
    <location>
        <begin position="197"/>
        <end position="224"/>
    </location>
</feature>
<dbReference type="InterPro" id="IPR038765">
    <property type="entry name" value="Papain-like_cys_pep_sf"/>
</dbReference>
<name>A0AAV4WWM3_CAEEX</name>
<protein>
    <recommendedName>
        <fullName evidence="4">Ubiquitin-like protease family profile domain-containing protein</fullName>
    </recommendedName>
</protein>
<dbReference type="AlphaFoldDB" id="A0AAV4WWM3"/>
<feature type="compositionally biased region" description="Basic and acidic residues" evidence="1">
    <location>
        <begin position="207"/>
        <end position="224"/>
    </location>
</feature>
<dbReference type="Gene3D" id="3.40.395.10">
    <property type="entry name" value="Adenoviral Proteinase, Chain A"/>
    <property type="match status" value="1"/>
</dbReference>
<sequence>MVKPGDNLKTKLADINNGFKGDVKIKLAGEYLKIFPKAIAEHRLITAFLSATTYLRVYLDRAFAADSIPSLDQIGGTGALIVNKEKSDCYGEHWLAMIVLENRILEFFDSFGRSPTEFNAHITNFVCVFPEVHWKSPRFQSPETLVCGYYCIYYITMRYQEDHAVRDDGSVLTVKRIYPKLTPDAYPSIFPNQPAYLSSDPVSKRKTPSERRNEMLKRDEKKIY</sequence>
<proteinExistence type="predicted"/>
<keyword evidence="3" id="KW-1185">Reference proteome</keyword>
<reference evidence="2 3" key="1">
    <citation type="submission" date="2021-06" db="EMBL/GenBank/DDBJ databases">
        <title>Caerostris extrusa draft genome.</title>
        <authorList>
            <person name="Kono N."/>
            <person name="Arakawa K."/>
        </authorList>
    </citation>
    <scope>NUCLEOTIDE SEQUENCE [LARGE SCALE GENOMIC DNA]</scope>
</reference>
<gene>
    <name evidence="2" type="ORF">CEXT_743661</name>
</gene>
<organism evidence="2 3">
    <name type="scientific">Caerostris extrusa</name>
    <name type="common">Bark spider</name>
    <name type="synonym">Caerostris bankana</name>
    <dbReference type="NCBI Taxonomy" id="172846"/>
    <lineage>
        <taxon>Eukaryota</taxon>
        <taxon>Metazoa</taxon>
        <taxon>Ecdysozoa</taxon>
        <taxon>Arthropoda</taxon>
        <taxon>Chelicerata</taxon>
        <taxon>Arachnida</taxon>
        <taxon>Araneae</taxon>
        <taxon>Araneomorphae</taxon>
        <taxon>Entelegynae</taxon>
        <taxon>Araneoidea</taxon>
        <taxon>Araneidae</taxon>
        <taxon>Caerostris</taxon>
    </lineage>
</organism>
<dbReference type="EMBL" id="BPLR01016857">
    <property type="protein sequence ID" value="GIY86891.1"/>
    <property type="molecule type" value="Genomic_DNA"/>
</dbReference>
<dbReference type="SUPFAM" id="SSF54001">
    <property type="entry name" value="Cysteine proteinases"/>
    <property type="match status" value="1"/>
</dbReference>